<name>A0A450U3E8_9GAMM</name>
<evidence type="ECO:0008006" key="2">
    <source>
        <dbReference type="Google" id="ProtNLM"/>
    </source>
</evidence>
<gene>
    <name evidence="1" type="ORF">BECKFW1821C_GA0114237_11332</name>
</gene>
<evidence type="ECO:0000313" key="1">
    <source>
        <dbReference type="EMBL" id="VFJ77644.1"/>
    </source>
</evidence>
<dbReference type="AlphaFoldDB" id="A0A450U3E8"/>
<sequence>MSTYTQLTQEQRYQIYALKKAGHFQIEIARTVGVPWIQFVSTNKTRPSDKVSSNDKPYIPFLLAPGVSRLTARDTRPPCWDGR</sequence>
<accession>A0A450U3E8</accession>
<organism evidence="1">
    <name type="scientific">Candidatus Kentrum sp. FW</name>
    <dbReference type="NCBI Taxonomy" id="2126338"/>
    <lineage>
        <taxon>Bacteria</taxon>
        <taxon>Pseudomonadati</taxon>
        <taxon>Pseudomonadota</taxon>
        <taxon>Gammaproteobacteria</taxon>
        <taxon>Candidatus Kentrum</taxon>
    </lineage>
</organism>
<dbReference type="EMBL" id="CAADFE010000133">
    <property type="protein sequence ID" value="VFJ77644.1"/>
    <property type="molecule type" value="Genomic_DNA"/>
</dbReference>
<proteinExistence type="predicted"/>
<protein>
    <recommendedName>
        <fullName evidence="2">Helix-turn-helix domain-containing protein</fullName>
    </recommendedName>
</protein>
<reference evidence="1" key="1">
    <citation type="submission" date="2019-02" db="EMBL/GenBank/DDBJ databases">
        <authorList>
            <person name="Gruber-Vodicka R. H."/>
            <person name="Seah K. B. B."/>
        </authorList>
    </citation>
    <scope>NUCLEOTIDE SEQUENCE</scope>
    <source>
        <strain evidence="1">BECK_BZ131</strain>
    </source>
</reference>